<reference evidence="4" key="1">
    <citation type="submission" date="2023-05" db="EMBL/GenBank/DDBJ databases">
        <title>Nepenthes gracilis genome sequencing.</title>
        <authorList>
            <person name="Fukushima K."/>
        </authorList>
    </citation>
    <scope>NUCLEOTIDE SEQUENCE</scope>
    <source>
        <strain evidence="4">SING2019-196</strain>
    </source>
</reference>
<evidence type="ECO:0000256" key="1">
    <source>
        <dbReference type="SAM" id="Phobius"/>
    </source>
</evidence>
<dbReference type="GO" id="GO:0008757">
    <property type="term" value="F:S-adenosylmethionine-dependent methyltransferase activity"/>
    <property type="evidence" value="ECO:0007669"/>
    <property type="project" value="InterPro"/>
</dbReference>
<dbReference type="AlphaFoldDB" id="A0AAD3P4I8"/>
<organism evidence="4 5">
    <name type="scientific">Nepenthes gracilis</name>
    <name type="common">Slender pitcher plant</name>
    <dbReference type="NCBI Taxonomy" id="150966"/>
    <lineage>
        <taxon>Eukaryota</taxon>
        <taxon>Viridiplantae</taxon>
        <taxon>Streptophyta</taxon>
        <taxon>Embryophyta</taxon>
        <taxon>Tracheophyta</taxon>
        <taxon>Spermatophyta</taxon>
        <taxon>Magnoliopsida</taxon>
        <taxon>eudicotyledons</taxon>
        <taxon>Gunneridae</taxon>
        <taxon>Pentapetalae</taxon>
        <taxon>Caryophyllales</taxon>
        <taxon>Nepenthaceae</taxon>
        <taxon>Nepenthes</taxon>
    </lineage>
</organism>
<feature type="domain" description="DUF7870" evidence="3">
    <location>
        <begin position="275"/>
        <end position="368"/>
    </location>
</feature>
<dbReference type="Pfam" id="PF08241">
    <property type="entry name" value="Methyltransf_11"/>
    <property type="match status" value="1"/>
</dbReference>
<gene>
    <name evidence="4" type="ORF">Nepgr_000017</name>
</gene>
<dbReference type="EMBL" id="BSYO01000001">
    <property type="protein sequence ID" value="GMG98177.1"/>
    <property type="molecule type" value="Genomic_DNA"/>
</dbReference>
<evidence type="ECO:0000259" key="2">
    <source>
        <dbReference type="Pfam" id="PF08241"/>
    </source>
</evidence>
<dbReference type="InterPro" id="IPR013216">
    <property type="entry name" value="Methyltransf_11"/>
</dbReference>
<keyword evidence="5" id="KW-1185">Reference proteome</keyword>
<dbReference type="Pfam" id="PF25276">
    <property type="entry name" value="DUF7870"/>
    <property type="match status" value="2"/>
</dbReference>
<keyword evidence="1" id="KW-1133">Transmembrane helix</keyword>
<evidence type="ECO:0008006" key="6">
    <source>
        <dbReference type="Google" id="ProtNLM"/>
    </source>
</evidence>
<name>A0AAD3P4I8_NEPGR</name>
<accession>A0AAD3P4I8</accession>
<keyword evidence="1" id="KW-0812">Transmembrane</keyword>
<feature type="domain" description="DUF7870" evidence="3">
    <location>
        <begin position="410"/>
        <end position="504"/>
    </location>
</feature>
<dbReference type="SUPFAM" id="SSF53335">
    <property type="entry name" value="S-adenosyl-L-methionine-dependent methyltransferases"/>
    <property type="match status" value="2"/>
</dbReference>
<dbReference type="InterPro" id="IPR057192">
    <property type="entry name" value="DUF7870"/>
</dbReference>
<dbReference type="Proteomes" id="UP001279734">
    <property type="component" value="Unassembled WGS sequence"/>
</dbReference>
<evidence type="ECO:0000259" key="3">
    <source>
        <dbReference type="Pfam" id="PF25276"/>
    </source>
</evidence>
<dbReference type="PANTHER" id="PTHR44843">
    <property type="entry name" value="METHYLTRANSFERASE"/>
    <property type="match status" value="1"/>
</dbReference>
<evidence type="ECO:0000313" key="5">
    <source>
        <dbReference type="Proteomes" id="UP001279734"/>
    </source>
</evidence>
<dbReference type="InterPro" id="IPR029063">
    <property type="entry name" value="SAM-dependent_MTases_sf"/>
</dbReference>
<comment type="caution">
    <text evidence="4">The sequence shown here is derived from an EMBL/GenBank/DDBJ whole genome shotgun (WGS) entry which is preliminary data.</text>
</comment>
<protein>
    <recommendedName>
        <fullName evidence="6">Methyltransferase FkbM domain-containing protein</fullName>
    </recommendedName>
</protein>
<feature type="transmembrane region" description="Helical" evidence="1">
    <location>
        <begin position="15"/>
        <end position="36"/>
    </location>
</feature>
<evidence type="ECO:0000313" key="4">
    <source>
        <dbReference type="EMBL" id="GMG98177.1"/>
    </source>
</evidence>
<sequence>MDPTLIKTHLLKNPVVQILVLGVLVFLFRFASIVILRGGSCDGPGDFCFFSAPQDPGLRNNIVSIRNSPPSASQRSIAVLDIWTTVGFRMSVSYYSSIFQDLISEGSLSLKSNVLCVETPVGSDVVALRELGVHDVVGLSSKISLKRLIVSGHAYRQPFDDNIFDFEFSGNAELDRSSDPFNFASEIVRTLKPGGFAVIHTKTKDLYSFHSILNLFNSCTLISAREIAGPDPSLPSFREIVLKKGIVSVHFHEEKAKCCVPEYKRESIKNAEPLIEKEPSKPWLTLKRYLKKVRYLPTMFDLSFKQRYAYVDVGARSYESSIGSWFRKQYPKQNKSFEIYAIEADTAFHEEYRSKGKVTLLPYAAWVRNETLFFEINRKPTRKIEEKGRGIGRIQPVQSSTNFVGNVDKIRGFDFASWLKSTFSERDFLVVKMDVEGTEFHLIPRLIESGAICLIDEMFLECHYNRWQKCCPGVRSPKYQRTYAQCFRLFFSLRESGVLVHQWW</sequence>
<keyword evidence="1" id="KW-0472">Membrane</keyword>
<dbReference type="PANTHER" id="PTHR44843:SF13">
    <property type="entry name" value="METHYLTRANSFERASE FKBM DOMAIN-CONTAINING PROTEIN"/>
    <property type="match status" value="1"/>
</dbReference>
<proteinExistence type="predicted"/>
<feature type="domain" description="Methyltransferase type 11" evidence="2">
    <location>
        <begin position="149"/>
        <end position="199"/>
    </location>
</feature>
<dbReference type="Gene3D" id="3.40.50.150">
    <property type="entry name" value="Vaccinia Virus protein VP39"/>
    <property type="match status" value="2"/>
</dbReference>